<gene>
    <name evidence="1" type="ORF">CYMTET_47807</name>
</gene>
<sequence>MATISRGHIIQVAVRNRRLPRPIRYTQGGPRGFSSRRSVRDTVTCSINEELIRRKRNPKEQAEHISLMIQEFDTLRPFDPKFNAAIYFWQEVAVLDPEDRCLLLDALSDEAIRKLWQAAGQRYMYDTATWNATLGSDFDPVGELRGSNPGEPLVYSGRAAGVPTTFLNRFQKAFIHDAGTDDIFGRVLLGKGGLVGGVQPLLSYDPADQILPIAVSGAAADWPAPVSPLYPFSGLKDYLRQVAPGVFVGVGYRDGMWIPPYKFFTFILIREV</sequence>
<evidence type="ECO:0000313" key="2">
    <source>
        <dbReference type="Proteomes" id="UP001190700"/>
    </source>
</evidence>
<dbReference type="AlphaFoldDB" id="A0AAE0EWC3"/>
<name>A0AAE0EWC3_9CHLO</name>
<evidence type="ECO:0000313" key="1">
    <source>
        <dbReference type="EMBL" id="KAK3242497.1"/>
    </source>
</evidence>
<reference evidence="1 2" key="1">
    <citation type="journal article" date="2015" name="Genome Biol. Evol.">
        <title>Comparative Genomics of a Bacterivorous Green Alga Reveals Evolutionary Causalities and Consequences of Phago-Mixotrophic Mode of Nutrition.</title>
        <authorList>
            <person name="Burns J.A."/>
            <person name="Paasch A."/>
            <person name="Narechania A."/>
            <person name="Kim E."/>
        </authorList>
    </citation>
    <scope>NUCLEOTIDE SEQUENCE [LARGE SCALE GENOMIC DNA]</scope>
    <source>
        <strain evidence="1 2">PLY_AMNH</strain>
    </source>
</reference>
<dbReference type="PANTHER" id="PTHR37201:SF1">
    <property type="entry name" value="WD REPEAT PROTEIN"/>
    <property type="match status" value="1"/>
</dbReference>
<comment type="caution">
    <text evidence="1">The sequence shown here is derived from an EMBL/GenBank/DDBJ whole genome shotgun (WGS) entry which is preliminary data.</text>
</comment>
<organism evidence="1 2">
    <name type="scientific">Cymbomonas tetramitiformis</name>
    <dbReference type="NCBI Taxonomy" id="36881"/>
    <lineage>
        <taxon>Eukaryota</taxon>
        <taxon>Viridiplantae</taxon>
        <taxon>Chlorophyta</taxon>
        <taxon>Pyramimonadophyceae</taxon>
        <taxon>Pyramimonadales</taxon>
        <taxon>Pyramimonadaceae</taxon>
        <taxon>Cymbomonas</taxon>
    </lineage>
</organism>
<dbReference type="Proteomes" id="UP001190700">
    <property type="component" value="Unassembled WGS sequence"/>
</dbReference>
<accession>A0AAE0EWC3</accession>
<dbReference type="PANTHER" id="PTHR37201">
    <property type="entry name" value="WD REPEAT PROTEIN"/>
    <property type="match status" value="1"/>
</dbReference>
<protein>
    <submittedName>
        <fullName evidence="1">Uncharacterized protein</fullName>
    </submittedName>
</protein>
<proteinExistence type="predicted"/>
<keyword evidence="2" id="KW-1185">Reference proteome</keyword>
<dbReference type="EMBL" id="LGRX02033158">
    <property type="protein sequence ID" value="KAK3242497.1"/>
    <property type="molecule type" value="Genomic_DNA"/>
</dbReference>